<protein>
    <submittedName>
        <fullName evidence="1">Uncharacterized protein</fullName>
    </submittedName>
</protein>
<sequence length="130" mass="15101">MKKGFRFEIQKDLNTDELKLAIDFANEFISDTCKNNMKFSFSRKAGYRSYIRRGCFGYRFDKKNNLVFRRISTKSRIFGIIKPDTMVDLLGKNVNLNQCMCPIHLGGVKVRWKSEKPDMNVYAIVGDIKG</sequence>
<comment type="caution">
    <text evidence="1">The sequence shown here is derived from an EMBL/GenBank/DDBJ whole genome shotgun (WGS) entry which is preliminary data.</text>
</comment>
<gene>
    <name evidence="1" type="ORF">LCGC14_2165680</name>
</gene>
<reference evidence="1" key="1">
    <citation type="journal article" date="2015" name="Nature">
        <title>Complex archaea that bridge the gap between prokaryotes and eukaryotes.</title>
        <authorList>
            <person name="Spang A."/>
            <person name="Saw J.H."/>
            <person name="Jorgensen S.L."/>
            <person name="Zaremba-Niedzwiedzka K."/>
            <person name="Martijn J."/>
            <person name="Lind A.E."/>
            <person name="van Eijk R."/>
            <person name="Schleper C."/>
            <person name="Guy L."/>
            <person name="Ettema T.J."/>
        </authorList>
    </citation>
    <scope>NUCLEOTIDE SEQUENCE</scope>
</reference>
<dbReference type="EMBL" id="LAZR01027865">
    <property type="protein sequence ID" value="KKL64373.1"/>
    <property type="molecule type" value="Genomic_DNA"/>
</dbReference>
<organism evidence="1">
    <name type="scientific">marine sediment metagenome</name>
    <dbReference type="NCBI Taxonomy" id="412755"/>
    <lineage>
        <taxon>unclassified sequences</taxon>
        <taxon>metagenomes</taxon>
        <taxon>ecological metagenomes</taxon>
    </lineage>
</organism>
<dbReference type="AlphaFoldDB" id="A0A0F9DRD7"/>
<name>A0A0F9DRD7_9ZZZZ</name>
<evidence type="ECO:0000313" key="1">
    <source>
        <dbReference type="EMBL" id="KKL64373.1"/>
    </source>
</evidence>
<accession>A0A0F9DRD7</accession>
<proteinExistence type="predicted"/>